<feature type="transmembrane region" description="Helical" evidence="6">
    <location>
        <begin position="360"/>
        <end position="382"/>
    </location>
</feature>
<dbReference type="Proteomes" id="UP000291822">
    <property type="component" value="Unassembled WGS sequence"/>
</dbReference>
<keyword evidence="4 6" id="KW-1133">Transmembrane helix</keyword>
<feature type="transmembrane region" description="Helical" evidence="6">
    <location>
        <begin position="717"/>
        <end position="738"/>
    </location>
</feature>
<evidence type="ECO:0000256" key="5">
    <source>
        <dbReference type="ARBA" id="ARBA00023136"/>
    </source>
</evidence>
<feature type="transmembrane region" description="Helical" evidence="6">
    <location>
        <begin position="335"/>
        <end position="354"/>
    </location>
</feature>
<dbReference type="InterPro" id="IPR050545">
    <property type="entry name" value="Mycobact_MmpL"/>
</dbReference>
<protein>
    <submittedName>
        <fullName evidence="8">Xanthomonadin transporter</fullName>
    </submittedName>
</protein>
<comment type="subcellular location">
    <subcellularLocation>
        <location evidence="1">Cell membrane</location>
        <topology evidence="1">Multi-pass membrane protein</topology>
    </subcellularLocation>
</comment>
<feature type="transmembrane region" description="Helical" evidence="6">
    <location>
        <begin position="744"/>
        <end position="766"/>
    </location>
</feature>
<dbReference type="Gene3D" id="1.20.1640.10">
    <property type="entry name" value="Multidrug efflux transporter AcrB transmembrane domain"/>
    <property type="match status" value="2"/>
</dbReference>
<feature type="domain" description="Membrane transport protein MMPL" evidence="7">
    <location>
        <begin position="171"/>
        <end position="387"/>
    </location>
</feature>
<dbReference type="EMBL" id="SJTG01000003">
    <property type="protein sequence ID" value="TCI08934.1"/>
    <property type="molecule type" value="Genomic_DNA"/>
</dbReference>
<keyword evidence="2" id="KW-1003">Cell membrane</keyword>
<evidence type="ECO:0000259" key="7">
    <source>
        <dbReference type="Pfam" id="PF03176"/>
    </source>
</evidence>
<feature type="transmembrane region" description="Helical" evidence="6">
    <location>
        <begin position="298"/>
        <end position="315"/>
    </location>
</feature>
<evidence type="ECO:0000256" key="6">
    <source>
        <dbReference type="SAM" id="Phobius"/>
    </source>
</evidence>
<dbReference type="InterPro" id="IPR004869">
    <property type="entry name" value="MMPL_dom"/>
</dbReference>
<feature type="transmembrane region" description="Helical" evidence="6">
    <location>
        <begin position="247"/>
        <end position="264"/>
    </location>
</feature>
<dbReference type="Pfam" id="PF03176">
    <property type="entry name" value="MMPL"/>
    <property type="match status" value="1"/>
</dbReference>
<keyword evidence="5 6" id="KW-0472">Membrane</keyword>
<gene>
    <name evidence="8" type="ORF">EZM97_22070</name>
</gene>
<reference evidence="8 9" key="1">
    <citation type="submission" date="2019-02" db="EMBL/GenBank/DDBJ databases">
        <title>Dyella amyloliquefaciens sp. nov., isolated from forest soil.</title>
        <authorList>
            <person name="Gao Z.-H."/>
            <person name="Qiu L.-H."/>
        </authorList>
    </citation>
    <scope>NUCLEOTIDE SEQUENCE [LARGE SCALE GENOMIC DNA]</scope>
    <source>
        <strain evidence="8 9">KACC 12747</strain>
    </source>
</reference>
<evidence type="ECO:0000313" key="8">
    <source>
        <dbReference type="EMBL" id="TCI08934.1"/>
    </source>
</evidence>
<proteinExistence type="predicted"/>
<dbReference type="PANTHER" id="PTHR33406:SF13">
    <property type="entry name" value="MEMBRANE PROTEIN YDFJ"/>
    <property type="match status" value="1"/>
</dbReference>
<name>A0A4R0YS09_9GAMM</name>
<accession>A0A4R0YS09</accession>
<feature type="transmembrane region" description="Helical" evidence="6">
    <location>
        <begin position="685"/>
        <end position="705"/>
    </location>
</feature>
<keyword evidence="3 6" id="KW-0812">Transmembrane</keyword>
<feature type="transmembrane region" description="Helical" evidence="6">
    <location>
        <begin position="633"/>
        <end position="652"/>
    </location>
</feature>
<dbReference type="GO" id="GO:0005886">
    <property type="term" value="C:plasma membrane"/>
    <property type="evidence" value="ECO:0007669"/>
    <property type="project" value="UniProtKB-SubCell"/>
</dbReference>
<evidence type="ECO:0000256" key="2">
    <source>
        <dbReference type="ARBA" id="ARBA00022475"/>
    </source>
</evidence>
<comment type="caution">
    <text evidence="8">The sequence shown here is derived from an EMBL/GenBank/DDBJ whole genome shotgun (WGS) entry which is preliminary data.</text>
</comment>
<keyword evidence="9" id="KW-1185">Reference proteome</keyword>
<feature type="transmembrane region" description="Helical" evidence="6">
    <location>
        <begin position="659"/>
        <end position="679"/>
    </location>
</feature>
<feature type="transmembrane region" description="Helical" evidence="6">
    <location>
        <begin position="271"/>
        <end position="292"/>
    </location>
</feature>
<dbReference type="SUPFAM" id="SSF82866">
    <property type="entry name" value="Multidrug efflux transporter AcrB transmembrane domain"/>
    <property type="match status" value="2"/>
</dbReference>
<sequence length="772" mass="84200">MRHGRRLVLLLLWLAALAALGGLVAQRLRVSTDLRSFMPAPSTPDQRLLMEQVGEGPGSRLLLLAIDGAADEQLATLSQQLASALRKDDHYNQVINGSFDLGALDEHLLPYRYLLSPTLDTQRMDAAFLRDELEQRLEDLSSPAASLLKGLLPRDPTLEVLKLAERWTPPKSPELRDGVWFSNQHEALLLVQTRAAGFDPDAQAVAIDGIRKAFDALPAHAHARLTLSGPGYFSVVVNAQTRGQAEWIGRVSTVGFILLLLLAYRSVGSLLLSALPIASAALAGIAALVLLFPQVHGITLAFGFTLLGVAQEYPIRVLSHRRAGEDAVQSVRDLWPLLLTAIASACIAYMAFYASGVNGLRQLAVFTVTGLLVAGFSTRYLLPYLLPARVHDVAQMRWLIAARRIVDALPRPRWLPWVVALAAALMLAWAPAPFWQNDLAALTPLPQDLLLRDARLREALGAPDVRYLLILDAADEQGVLALSERLQPAVDALIARHALDAVELPSRYLPSEAVQRARQQQLPGREALQQMLDEAERGMPFQPRLFAPFVDDVQTARELPLLTPATFATSPLGQRLSAMLVHRGDRWLGLGTLSGVHDVAALQALARDSHGSVRLLDLKDAAESLVVDYRTRILQALAAATVLLVLAITFALRSLRRAWHVLAPMTLATFLVLAVERASGVEISLFHLVALILAAGLGLHYALFFERDTGDPAEQRRTLHATLVCVLSALLVFGMLAWSSIPVLRAIGLTVSLGVAFHFCLSILMAPHARQD</sequence>
<evidence type="ECO:0000313" key="9">
    <source>
        <dbReference type="Proteomes" id="UP000291822"/>
    </source>
</evidence>
<dbReference type="PANTHER" id="PTHR33406">
    <property type="entry name" value="MEMBRANE PROTEIN MJ1562-RELATED"/>
    <property type="match status" value="1"/>
</dbReference>
<dbReference type="RefSeq" id="WP_131410840.1">
    <property type="nucleotide sequence ID" value="NZ_SJTG01000003.1"/>
</dbReference>
<feature type="transmembrane region" description="Helical" evidence="6">
    <location>
        <begin position="414"/>
        <end position="435"/>
    </location>
</feature>
<evidence type="ECO:0000256" key="1">
    <source>
        <dbReference type="ARBA" id="ARBA00004651"/>
    </source>
</evidence>
<evidence type="ECO:0000256" key="4">
    <source>
        <dbReference type="ARBA" id="ARBA00022989"/>
    </source>
</evidence>
<dbReference type="AlphaFoldDB" id="A0A4R0YS09"/>
<organism evidence="8 9">
    <name type="scientific">Dyella soli</name>
    <dbReference type="NCBI Taxonomy" id="522319"/>
    <lineage>
        <taxon>Bacteria</taxon>
        <taxon>Pseudomonadati</taxon>
        <taxon>Pseudomonadota</taxon>
        <taxon>Gammaproteobacteria</taxon>
        <taxon>Lysobacterales</taxon>
        <taxon>Rhodanobacteraceae</taxon>
        <taxon>Dyella</taxon>
    </lineage>
</organism>
<evidence type="ECO:0000256" key="3">
    <source>
        <dbReference type="ARBA" id="ARBA00022692"/>
    </source>
</evidence>